<evidence type="ECO:0000313" key="3">
    <source>
        <dbReference type="EMBL" id="TFD02913.1"/>
    </source>
</evidence>
<protein>
    <submittedName>
        <fullName evidence="3">Phage holin family protein</fullName>
    </submittedName>
</protein>
<feature type="compositionally biased region" description="Pro residues" evidence="1">
    <location>
        <begin position="56"/>
        <end position="65"/>
    </location>
</feature>
<comment type="caution">
    <text evidence="3">The sequence shown here is derived from an EMBL/GenBank/DDBJ whole genome shotgun (WGS) entry which is preliminary data.</text>
</comment>
<keyword evidence="4" id="KW-1185">Reference proteome</keyword>
<feature type="region of interest" description="Disordered" evidence="1">
    <location>
        <begin position="1"/>
        <end position="85"/>
    </location>
</feature>
<accession>A0ABY2JD32</accession>
<dbReference type="Proteomes" id="UP000297853">
    <property type="component" value="Unassembled WGS sequence"/>
</dbReference>
<keyword evidence="2" id="KW-1133">Transmembrane helix</keyword>
<gene>
    <name evidence="3" type="ORF">E3T28_04760</name>
</gene>
<feature type="transmembrane region" description="Helical" evidence="2">
    <location>
        <begin position="123"/>
        <end position="152"/>
    </location>
</feature>
<feature type="compositionally biased region" description="Basic and acidic residues" evidence="1">
    <location>
        <begin position="66"/>
        <end position="78"/>
    </location>
</feature>
<feature type="compositionally biased region" description="Low complexity" evidence="1">
    <location>
        <begin position="9"/>
        <end position="21"/>
    </location>
</feature>
<evidence type="ECO:0000313" key="4">
    <source>
        <dbReference type="Proteomes" id="UP000297853"/>
    </source>
</evidence>
<keyword evidence="2" id="KW-0472">Membrane</keyword>
<reference evidence="3 4" key="1">
    <citation type="submission" date="2019-03" db="EMBL/GenBank/DDBJ databases">
        <title>Genomics of glacier-inhabiting Cryobacterium strains.</title>
        <authorList>
            <person name="Liu Q."/>
            <person name="Xin Y.-H."/>
        </authorList>
    </citation>
    <scope>NUCLEOTIDE SEQUENCE [LARGE SCALE GENOMIC DNA]</scope>
    <source>
        <strain evidence="3 4">TMT1-23-1</strain>
    </source>
</reference>
<organism evidence="3 4">
    <name type="scientific">Cryobacterium sinapicolor</name>
    <dbReference type="NCBI Taxonomy" id="1259236"/>
    <lineage>
        <taxon>Bacteria</taxon>
        <taxon>Bacillati</taxon>
        <taxon>Actinomycetota</taxon>
        <taxon>Actinomycetes</taxon>
        <taxon>Micrococcales</taxon>
        <taxon>Microbacteriaceae</taxon>
        <taxon>Cryobacterium</taxon>
    </lineage>
</organism>
<feature type="compositionally biased region" description="Basic residues" evidence="1">
    <location>
        <begin position="31"/>
        <end position="55"/>
    </location>
</feature>
<sequence>MCRRHSSRPARSSSPPCNPSRAGPATPCRRLPQRRPQRLPQRHRPQRRRPRRLPQRRPPTTPPPSNRRDTPNEGDSVRNSDFNPKSRKSTFELLGELPGQVIALVKAELDAAKAEFAGKAKNIGLGIGLFVVAAVFVFFAGMVLVAAAVIALDLVLPLWLAAVIVALALLLLALLLALIGRNRVKVGTSSDPDGVTESIRRDVDALKGVGKYEH</sequence>
<proteinExistence type="predicted"/>
<dbReference type="InterPro" id="IPR009937">
    <property type="entry name" value="Phage_holin_3_6"/>
</dbReference>
<evidence type="ECO:0000256" key="1">
    <source>
        <dbReference type="SAM" id="MobiDB-lite"/>
    </source>
</evidence>
<dbReference type="Pfam" id="PF07332">
    <property type="entry name" value="Phage_holin_3_6"/>
    <property type="match status" value="1"/>
</dbReference>
<keyword evidence="2" id="KW-0812">Transmembrane</keyword>
<name>A0ABY2JD32_9MICO</name>
<feature type="transmembrane region" description="Helical" evidence="2">
    <location>
        <begin position="158"/>
        <end position="179"/>
    </location>
</feature>
<dbReference type="EMBL" id="SOGQ01000020">
    <property type="protein sequence ID" value="TFD02913.1"/>
    <property type="molecule type" value="Genomic_DNA"/>
</dbReference>
<evidence type="ECO:0000256" key="2">
    <source>
        <dbReference type="SAM" id="Phobius"/>
    </source>
</evidence>